<proteinExistence type="predicted"/>
<dbReference type="RefSeq" id="WP_012871827.1">
    <property type="nucleotide sequence ID" value="NC_013523.1"/>
</dbReference>
<reference evidence="4" key="1">
    <citation type="submission" date="2009-11" db="EMBL/GenBank/DDBJ databases">
        <title>The complete chromosome 1 of Sphaerobacter thermophilus DSM 20745.</title>
        <authorList>
            <person name="Lucas S."/>
            <person name="Copeland A."/>
            <person name="Lapidus A."/>
            <person name="Glavina del Rio T."/>
            <person name="Dalin E."/>
            <person name="Tice H."/>
            <person name="Bruce D."/>
            <person name="Goodwin L."/>
            <person name="Pitluck S."/>
            <person name="Kyrpides N."/>
            <person name="Mavromatis K."/>
            <person name="Ivanova N."/>
            <person name="Mikhailova N."/>
            <person name="LaButti K.M."/>
            <person name="Clum A."/>
            <person name="Sun H.I."/>
            <person name="Brettin T."/>
            <person name="Detter J.C."/>
            <person name="Han C."/>
            <person name="Larimer F."/>
            <person name="Land M."/>
            <person name="Hauser L."/>
            <person name="Markowitz V."/>
            <person name="Cheng J.F."/>
            <person name="Hugenholtz P."/>
            <person name="Woyke T."/>
            <person name="Wu D."/>
            <person name="Steenblock K."/>
            <person name="Schneider S."/>
            <person name="Pukall R."/>
            <person name="Goeker M."/>
            <person name="Klenk H.P."/>
            <person name="Eisen J.A."/>
        </authorList>
    </citation>
    <scope>NUCLEOTIDE SEQUENCE [LARGE SCALE GENOMIC DNA]</scope>
    <source>
        <strain evidence="4">ATCC 49802 / DSM 20745 / S 6022</strain>
    </source>
</reference>
<organism evidence="3 4">
    <name type="scientific">Sphaerobacter thermophilus (strain ATCC 49802 / DSM 20745 / KCCM 41009 / NCIMB 13125 / S 6022)</name>
    <dbReference type="NCBI Taxonomy" id="479434"/>
    <lineage>
        <taxon>Bacteria</taxon>
        <taxon>Pseudomonadati</taxon>
        <taxon>Thermomicrobiota</taxon>
        <taxon>Thermomicrobia</taxon>
        <taxon>Sphaerobacterales</taxon>
        <taxon>Sphaerobacterineae</taxon>
        <taxon>Sphaerobacteraceae</taxon>
        <taxon>Sphaerobacter</taxon>
    </lineage>
</organism>
<dbReference type="OrthoDB" id="136121at2"/>
<dbReference type="GO" id="GO:0004553">
    <property type="term" value="F:hydrolase activity, hydrolyzing O-glycosyl compounds"/>
    <property type="evidence" value="ECO:0007669"/>
    <property type="project" value="TreeGrafter"/>
</dbReference>
<dbReference type="AlphaFoldDB" id="D1C3G3"/>
<dbReference type="SUPFAM" id="SSF51445">
    <property type="entry name" value="(Trans)glycosidases"/>
    <property type="match status" value="1"/>
</dbReference>
<sequence>MRRIAIFVLLALIATLVIACGGGSSTPTPAGESTSTAQESPTAGETPTETPSDGAPSGETGSRNYIYGFNVFARGDDQGAEFNEQVIDMVTGAGFDWVRIQIEWSQFERAKGQWDPLPIDRIVEQFEARGVNVLATLVKAPEWAIDPSGQQFLRDYNDFAEFVQFVVGRYQGKIDAWEIWNEQNLAHEVGGTVRVEDYAKMLEAAYQAAKSVDRSAVILFGGLTPTGVNDPSVAIDDVAYLESFYSLENGRYAMYFDVLGAHVNATNHSPDKMLPDNPGEGNWADHPSFYFRRAEQLHEVMAKYGDTRPVWITEFGWTTANQAPGYEYGADVSEQDQADYLVGAFQWAQENWPWARGMFVWNLNYSVITPPEDEKHPWSVLNADWSPRPAYEALRDMPKL</sequence>
<name>D1C3G3_SPHTD</name>
<dbReference type="InterPro" id="IPR017853">
    <property type="entry name" value="GH"/>
</dbReference>
<reference evidence="3 4" key="2">
    <citation type="journal article" date="2010" name="Stand. Genomic Sci.">
        <title>Complete genome sequence of Desulfohalobium retbaense type strain (HR(100)).</title>
        <authorList>
            <person name="Spring S."/>
            <person name="Nolan M."/>
            <person name="Lapidus A."/>
            <person name="Glavina Del Rio T."/>
            <person name="Copeland A."/>
            <person name="Tice H."/>
            <person name="Cheng J.F."/>
            <person name="Lucas S."/>
            <person name="Land M."/>
            <person name="Chen F."/>
            <person name="Bruce D."/>
            <person name="Goodwin L."/>
            <person name="Pitluck S."/>
            <person name="Ivanova N."/>
            <person name="Mavromatis K."/>
            <person name="Mikhailova N."/>
            <person name="Pati A."/>
            <person name="Chen A."/>
            <person name="Palaniappan K."/>
            <person name="Hauser L."/>
            <person name="Chang Y.J."/>
            <person name="Jeffries C.D."/>
            <person name="Munk C."/>
            <person name="Kiss H."/>
            <person name="Chain P."/>
            <person name="Han C."/>
            <person name="Brettin T."/>
            <person name="Detter J.C."/>
            <person name="Schuler E."/>
            <person name="Goker M."/>
            <person name="Rohde M."/>
            <person name="Bristow J."/>
            <person name="Eisen J.A."/>
            <person name="Markowitz V."/>
            <person name="Hugenholtz P."/>
            <person name="Kyrpides N.C."/>
            <person name="Klenk H.P."/>
        </authorList>
    </citation>
    <scope>NUCLEOTIDE SEQUENCE [LARGE SCALE GENOMIC DNA]</scope>
    <source>
        <strain evidence="4">ATCC 49802 / DSM 20745 / S 6022</strain>
    </source>
</reference>
<dbReference type="InterPro" id="IPR051923">
    <property type="entry name" value="Glycosyl_Hydrolase_39"/>
</dbReference>
<dbReference type="InParanoid" id="D1C3G3"/>
<evidence type="ECO:0000313" key="3">
    <source>
        <dbReference type="EMBL" id="ACZ38780.1"/>
    </source>
</evidence>
<feature type="signal peptide" evidence="2">
    <location>
        <begin position="1"/>
        <end position="19"/>
    </location>
</feature>
<dbReference type="PROSITE" id="PS51257">
    <property type="entry name" value="PROKAR_LIPOPROTEIN"/>
    <property type="match status" value="1"/>
</dbReference>
<gene>
    <name evidence="3" type="ordered locus">Sthe_1345</name>
</gene>
<feature type="chain" id="PRO_5003021892" evidence="2">
    <location>
        <begin position="20"/>
        <end position="400"/>
    </location>
</feature>
<dbReference type="CAZy" id="GH39">
    <property type="family name" value="Glycoside Hydrolase Family 39"/>
</dbReference>
<dbReference type="HOGENOM" id="CLU_041401_2_0_0"/>
<keyword evidence="2" id="KW-0732">Signal</keyword>
<evidence type="ECO:0000313" key="4">
    <source>
        <dbReference type="Proteomes" id="UP000002027"/>
    </source>
</evidence>
<dbReference type="Proteomes" id="UP000002027">
    <property type="component" value="Chromosome 1"/>
</dbReference>
<feature type="compositionally biased region" description="Polar residues" evidence="1">
    <location>
        <begin position="25"/>
        <end position="51"/>
    </location>
</feature>
<evidence type="ECO:0000256" key="1">
    <source>
        <dbReference type="SAM" id="MobiDB-lite"/>
    </source>
</evidence>
<feature type="region of interest" description="Disordered" evidence="1">
    <location>
        <begin position="25"/>
        <end position="60"/>
    </location>
</feature>
<dbReference type="eggNOG" id="COG3693">
    <property type="taxonomic scope" value="Bacteria"/>
</dbReference>
<protein>
    <submittedName>
        <fullName evidence="3">Uncharacterized protein</fullName>
    </submittedName>
</protein>
<dbReference type="STRING" id="479434.Sthe_1345"/>
<dbReference type="Gene3D" id="3.20.20.80">
    <property type="entry name" value="Glycosidases"/>
    <property type="match status" value="1"/>
</dbReference>
<dbReference type="KEGG" id="sti:Sthe_1345"/>
<dbReference type="PANTHER" id="PTHR12631:SF10">
    <property type="entry name" value="BETA-XYLOSIDASE-LIKE PROTEIN-RELATED"/>
    <property type="match status" value="1"/>
</dbReference>
<evidence type="ECO:0000256" key="2">
    <source>
        <dbReference type="SAM" id="SignalP"/>
    </source>
</evidence>
<dbReference type="EMBL" id="CP001823">
    <property type="protein sequence ID" value="ACZ38780.1"/>
    <property type="molecule type" value="Genomic_DNA"/>
</dbReference>
<dbReference type="PANTHER" id="PTHR12631">
    <property type="entry name" value="ALPHA-L-IDURONIDASE"/>
    <property type="match status" value="1"/>
</dbReference>
<keyword evidence="4" id="KW-1185">Reference proteome</keyword>
<accession>D1C3G3</accession>